<gene>
    <name evidence="2" type="ORF">DCHRY22_LOCUS7995</name>
</gene>
<dbReference type="Proteomes" id="UP000789524">
    <property type="component" value="Unassembled WGS sequence"/>
</dbReference>
<evidence type="ECO:0000256" key="1">
    <source>
        <dbReference type="SAM" id="MobiDB-lite"/>
    </source>
</evidence>
<keyword evidence="3" id="KW-1185">Reference proteome</keyword>
<evidence type="ECO:0000313" key="3">
    <source>
        <dbReference type="Proteomes" id="UP000789524"/>
    </source>
</evidence>
<accession>A0A8J2VT83</accession>
<dbReference type="EMBL" id="CAKASE010000059">
    <property type="protein sequence ID" value="CAG9567923.1"/>
    <property type="molecule type" value="Genomic_DNA"/>
</dbReference>
<feature type="compositionally biased region" description="Low complexity" evidence="1">
    <location>
        <begin position="109"/>
        <end position="121"/>
    </location>
</feature>
<evidence type="ECO:0000313" key="2">
    <source>
        <dbReference type="EMBL" id="CAG9567923.1"/>
    </source>
</evidence>
<proteinExistence type="predicted"/>
<dbReference type="AlphaFoldDB" id="A0A8J2VT83"/>
<dbReference type="OrthoDB" id="126772at2759"/>
<reference evidence="2" key="1">
    <citation type="submission" date="2021-09" db="EMBL/GenBank/DDBJ databases">
        <authorList>
            <person name="Martin H S."/>
        </authorList>
    </citation>
    <scope>NUCLEOTIDE SEQUENCE</scope>
</reference>
<protein>
    <submittedName>
        <fullName evidence="2">(African queen) hypothetical protein</fullName>
    </submittedName>
</protein>
<organism evidence="2 3">
    <name type="scientific">Danaus chrysippus</name>
    <name type="common">African queen</name>
    <dbReference type="NCBI Taxonomy" id="151541"/>
    <lineage>
        <taxon>Eukaryota</taxon>
        <taxon>Metazoa</taxon>
        <taxon>Ecdysozoa</taxon>
        <taxon>Arthropoda</taxon>
        <taxon>Hexapoda</taxon>
        <taxon>Insecta</taxon>
        <taxon>Pterygota</taxon>
        <taxon>Neoptera</taxon>
        <taxon>Endopterygota</taxon>
        <taxon>Lepidoptera</taxon>
        <taxon>Glossata</taxon>
        <taxon>Ditrysia</taxon>
        <taxon>Papilionoidea</taxon>
        <taxon>Nymphalidae</taxon>
        <taxon>Danainae</taxon>
        <taxon>Danaini</taxon>
        <taxon>Danaina</taxon>
        <taxon>Danaus</taxon>
        <taxon>Anosia</taxon>
    </lineage>
</organism>
<feature type="region of interest" description="Disordered" evidence="1">
    <location>
        <begin position="104"/>
        <end position="123"/>
    </location>
</feature>
<sequence>MANICNHTGISICGLNKDHQDHRLFLDDCDMFEYNCDNGKVYLKVDDNLCPQNVTKDINETITTGQTSEITIKTSVTLPSTTTTVKSTINNVTRVPIATECTRSKKTDSSTTVTESPTTGTNMKDIKTTSAEIQRCTCMDTDSTTTTEIPTIKTLTYSESTDSTLPMTKTTQTQSINTSTSTGKSCTCNVPTTESILTTSKVTTTIETTSAKIERCTCMDRDITTNKINPSTTTTTYSESTDTTLPTKTTLTKPIDTSTATGKRCTCNLSNTSTMESISTTPITSTTTTTIKPRTVSKKICTCMDTTTALFTTTTEFTTSPVTTTSTESSKTVIPSSKPGCTCSPHIISSIETTVSSPIYSDESTETTVDYVDVIPTPDGASCKKYPAHCKRPQTWETTVRGETRDFFQILREKFGDRIKILKDTTHFPRRTVKVVEDYNDAFRFGNHNELW</sequence>
<name>A0A8J2VT83_9NEOP</name>
<comment type="caution">
    <text evidence="2">The sequence shown here is derived from an EMBL/GenBank/DDBJ whole genome shotgun (WGS) entry which is preliminary data.</text>
</comment>
<feature type="region of interest" description="Disordered" evidence="1">
    <location>
        <begin position="230"/>
        <end position="250"/>
    </location>
</feature>